<protein>
    <submittedName>
        <fullName evidence="2">Uncharacterized protein</fullName>
    </submittedName>
</protein>
<name>A0ABD2YA41_9GENT</name>
<feature type="region of interest" description="Disordered" evidence="1">
    <location>
        <begin position="87"/>
        <end position="106"/>
    </location>
</feature>
<dbReference type="AlphaFoldDB" id="A0ABD2YA41"/>
<dbReference type="Proteomes" id="UP001630127">
    <property type="component" value="Unassembled WGS sequence"/>
</dbReference>
<proteinExistence type="predicted"/>
<dbReference type="EMBL" id="JBJUIK010000014">
    <property type="protein sequence ID" value="KAL3504336.1"/>
    <property type="molecule type" value="Genomic_DNA"/>
</dbReference>
<feature type="compositionally biased region" description="Basic and acidic residues" evidence="1">
    <location>
        <begin position="44"/>
        <end position="62"/>
    </location>
</feature>
<comment type="caution">
    <text evidence="2">The sequence shown here is derived from an EMBL/GenBank/DDBJ whole genome shotgun (WGS) entry which is preliminary data.</text>
</comment>
<gene>
    <name evidence="2" type="ORF">ACH5RR_034177</name>
</gene>
<evidence type="ECO:0000313" key="2">
    <source>
        <dbReference type="EMBL" id="KAL3504336.1"/>
    </source>
</evidence>
<keyword evidence="3" id="KW-1185">Reference proteome</keyword>
<reference evidence="2 3" key="1">
    <citation type="submission" date="2024-11" db="EMBL/GenBank/DDBJ databases">
        <title>A near-complete genome assembly of Cinchona calisaya.</title>
        <authorList>
            <person name="Lian D.C."/>
            <person name="Zhao X.W."/>
            <person name="Wei L."/>
        </authorList>
    </citation>
    <scope>NUCLEOTIDE SEQUENCE [LARGE SCALE GENOMIC DNA]</scope>
    <source>
        <tissue evidence="2">Nenye</tissue>
    </source>
</reference>
<sequence length="106" mass="12146">MGHHCEADGFAPLPREVGFSRRNRKGLVMEVEGVDSGGGRKKFAGRENENGKMKATMREKRGDRFHRKERKTRMTWDWEANGRMALVVGSGGGRREGRGEKMRRER</sequence>
<feature type="compositionally biased region" description="Basic and acidic residues" evidence="1">
    <location>
        <begin position="93"/>
        <end position="106"/>
    </location>
</feature>
<feature type="region of interest" description="Disordered" evidence="1">
    <location>
        <begin position="33"/>
        <end position="65"/>
    </location>
</feature>
<accession>A0ABD2YA41</accession>
<evidence type="ECO:0000256" key="1">
    <source>
        <dbReference type="SAM" id="MobiDB-lite"/>
    </source>
</evidence>
<organism evidence="2 3">
    <name type="scientific">Cinchona calisaya</name>
    <dbReference type="NCBI Taxonomy" id="153742"/>
    <lineage>
        <taxon>Eukaryota</taxon>
        <taxon>Viridiplantae</taxon>
        <taxon>Streptophyta</taxon>
        <taxon>Embryophyta</taxon>
        <taxon>Tracheophyta</taxon>
        <taxon>Spermatophyta</taxon>
        <taxon>Magnoliopsida</taxon>
        <taxon>eudicotyledons</taxon>
        <taxon>Gunneridae</taxon>
        <taxon>Pentapetalae</taxon>
        <taxon>asterids</taxon>
        <taxon>lamiids</taxon>
        <taxon>Gentianales</taxon>
        <taxon>Rubiaceae</taxon>
        <taxon>Cinchonoideae</taxon>
        <taxon>Cinchoneae</taxon>
        <taxon>Cinchona</taxon>
    </lineage>
</organism>
<evidence type="ECO:0000313" key="3">
    <source>
        <dbReference type="Proteomes" id="UP001630127"/>
    </source>
</evidence>